<dbReference type="PANTHER" id="PTHR43289:SF34">
    <property type="entry name" value="SERINE_THREONINE-PROTEIN KINASE YBDM-RELATED"/>
    <property type="match status" value="1"/>
</dbReference>
<evidence type="ECO:0000313" key="8">
    <source>
        <dbReference type="EMBL" id="GHF65860.1"/>
    </source>
</evidence>
<dbReference type="InterPro" id="IPR017441">
    <property type="entry name" value="Protein_kinase_ATP_BS"/>
</dbReference>
<dbReference type="Gene3D" id="1.10.510.10">
    <property type="entry name" value="Transferase(Phosphotransferase) domain 1"/>
    <property type="match status" value="1"/>
</dbReference>
<evidence type="ECO:0000259" key="7">
    <source>
        <dbReference type="PROSITE" id="PS50011"/>
    </source>
</evidence>
<comment type="caution">
    <text evidence="8">The sequence shown here is derived from an EMBL/GenBank/DDBJ whole genome shotgun (WGS) entry which is preliminary data.</text>
</comment>
<protein>
    <recommendedName>
        <fullName evidence="7">Protein kinase domain-containing protein</fullName>
    </recommendedName>
</protein>
<keyword evidence="2 5" id="KW-0547">Nucleotide-binding</keyword>
<dbReference type="GO" id="GO:0005524">
    <property type="term" value="F:ATP binding"/>
    <property type="evidence" value="ECO:0007669"/>
    <property type="project" value="UniProtKB-UniRule"/>
</dbReference>
<keyword evidence="9" id="KW-1185">Reference proteome</keyword>
<evidence type="ECO:0000313" key="9">
    <source>
        <dbReference type="Proteomes" id="UP000638313"/>
    </source>
</evidence>
<dbReference type="EMBL" id="BNBD01000014">
    <property type="protein sequence ID" value="GHF65860.1"/>
    <property type="molecule type" value="Genomic_DNA"/>
</dbReference>
<dbReference type="InterPro" id="IPR008271">
    <property type="entry name" value="Ser/Thr_kinase_AS"/>
</dbReference>
<gene>
    <name evidence="8" type="ORF">GCM10010218_54300</name>
</gene>
<keyword evidence="4 5" id="KW-0067">ATP-binding</keyword>
<evidence type="ECO:0000256" key="2">
    <source>
        <dbReference type="ARBA" id="ARBA00022741"/>
    </source>
</evidence>
<proteinExistence type="predicted"/>
<dbReference type="PROSITE" id="PS50011">
    <property type="entry name" value="PROTEIN_KINASE_DOM"/>
    <property type="match status" value="1"/>
</dbReference>
<reference evidence="8" key="1">
    <citation type="journal article" date="2014" name="Int. J. Syst. Evol. Microbiol.">
        <title>Complete genome sequence of Corynebacterium casei LMG S-19264T (=DSM 44701T), isolated from a smear-ripened cheese.</title>
        <authorList>
            <consortium name="US DOE Joint Genome Institute (JGI-PGF)"/>
            <person name="Walter F."/>
            <person name="Albersmeier A."/>
            <person name="Kalinowski J."/>
            <person name="Ruckert C."/>
        </authorList>
    </citation>
    <scope>NUCLEOTIDE SEQUENCE</scope>
    <source>
        <strain evidence="8">JCM 4059</strain>
    </source>
</reference>
<dbReference type="Proteomes" id="UP000638313">
    <property type="component" value="Unassembled WGS sequence"/>
</dbReference>
<dbReference type="PROSITE" id="PS00108">
    <property type="entry name" value="PROTEIN_KINASE_ST"/>
    <property type="match status" value="1"/>
</dbReference>
<dbReference type="Gene3D" id="3.30.200.20">
    <property type="entry name" value="Phosphorylase Kinase, domain 1"/>
    <property type="match status" value="1"/>
</dbReference>
<feature type="binding site" evidence="5">
    <location>
        <position position="38"/>
    </location>
    <ligand>
        <name>ATP</name>
        <dbReference type="ChEBI" id="CHEBI:30616"/>
    </ligand>
</feature>
<dbReference type="GO" id="GO:0004674">
    <property type="term" value="F:protein serine/threonine kinase activity"/>
    <property type="evidence" value="ECO:0007669"/>
    <property type="project" value="TreeGrafter"/>
</dbReference>
<dbReference type="CDD" id="cd14014">
    <property type="entry name" value="STKc_PknB_like"/>
    <property type="match status" value="1"/>
</dbReference>
<feature type="region of interest" description="Disordered" evidence="6">
    <location>
        <begin position="274"/>
        <end position="295"/>
    </location>
</feature>
<evidence type="ECO:0000256" key="5">
    <source>
        <dbReference type="PROSITE-ProRule" id="PRU10141"/>
    </source>
</evidence>
<keyword evidence="1" id="KW-0808">Transferase</keyword>
<keyword evidence="3" id="KW-0418">Kinase</keyword>
<dbReference type="Pfam" id="PF00069">
    <property type="entry name" value="Pkinase"/>
    <property type="match status" value="1"/>
</dbReference>
<dbReference type="SUPFAM" id="SSF56112">
    <property type="entry name" value="Protein kinase-like (PK-like)"/>
    <property type="match status" value="1"/>
</dbReference>
<dbReference type="SMART" id="SM00220">
    <property type="entry name" value="S_TKc"/>
    <property type="match status" value="1"/>
</dbReference>
<evidence type="ECO:0000256" key="6">
    <source>
        <dbReference type="SAM" id="MobiDB-lite"/>
    </source>
</evidence>
<feature type="compositionally biased region" description="Pro residues" evidence="6">
    <location>
        <begin position="275"/>
        <end position="295"/>
    </location>
</feature>
<dbReference type="PANTHER" id="PTHR43289">
    <property type="entry name" value="MITOGEN-ACTIVATED PROTEIN KINASE KINASE KINASE 20-RELATED"/>
    <property type="match status" value="1"/>
</dbReference>
<feature type="domain" description="Protein kinase" evidence="7">
    <location>
        <begin position="10"/>
        <end position="267"/>
    </location>
</feature>
<evidence type="ECO:0000256" key="3">
    <source>
        <dbReference type="ARBA" id="ARBA00022777"/>
    </source>
</evidence>
<evidence type="ECO:0000256" key="1">
    <source>
        <dbReference type="ARBA" id="ARBA00022679"/>
    </source>
</evidence>
<dbReference type="InterPro" id="IPR011009">
    <property type="entry name" value="Kinase-like_dom_sf"/>
</dbReference>
<evidence type="ECO:0000256" key="4">
    <source>
        <dbReference type="ARBA" id="ARBA00022840"/>
    </source>
</evidence>
<dbReference type="AlphaFoldDB" id="A0A919B7E3"/>
<accession>A0A919B7E3</accession>
<organism evidence="8 9">
    <name type="scientific">Streptomyces mashuensis</name>
    <dbReference type="NCBI Taxonomy" id="33904"/>
    <lineage>
        <taxon>Bacteria</taxon>
        <taxon>Bacillati</taxon>
        <taxon>Actinomycetota</taxon>
        <taxon>Actinomycetes</taxon>
        <taxon>Kitasatosporales</taxon>
        <taxon>Streptomycetaceae</taxon>
        <taxon>Streptomyces</taxon>
    </lineage>
</organism>
<sequence>MERMEHIGTYAVERVLGEGGMGIVYLARSRGGRAVAVKVARPELARDPVFRERFRAEVDSARRVGGFHTAPVVDADPESETPWLATAYIPGPTLSDLVTTRGPLSEPALRSLGAALAEALQAIHQCGLVHRDLKPGNIVMAEDGPRVLDFGISRAVEGAGLTVTGTSVGTPGFLSPEQAEGRPVTGASDVFALGAVLIAAAGGSPFGEGTPMALMYRSVHQEADLTAVPAGLRAVVAACMDKEPQRRPTPEQLLDAFTADGIVSPLYTPTAVVPTPSPQPAIPHTPAPPPPPPHRPAVAVPPVPVSPAPPVKAPELLAMDRKNAIVADGHGIAFNRKGKTLRFPWYRIWNVDRTWAGRELTVHIGLVDGTLLSCKVVASTEAELFHWVSKLDAVVHRFRLAR</sequence>
<reference evidence="8" key="2">
    <citation type="submission" date="2020-09" db="EMBL/GenBank/DDBJ databases">
        <authorList>
            <person name="Sun Q."/>
            <person name="Ohkuma M."/>
        </authorList>
    </citation>
    <scope>NUCLEOTIDE SEQUENCE</scope>
    <source>
        <strain evidence="8">JCM 4059</strain>
    </source>
</reference>
<name>A0A919B7E3_9ACTN</name>
<dbReference type="InterPro" id="IPR000719">
    <property type="entry name" value="Prot_kinase_dom"/>
</dbReference>
<dbReference type="PROSITE" id="PS00107">
    <property type="entry name" value="PROTEIN_KINASE_ATP"/>
    <property type="match status" value="1"/>
</dbReference>